<dbReference type="Gene3D" id="3.30.470.160">
    <property type="entry name" value="Inositol polyphosphate kinase"/>
    <property type="match status" value="1"/>
</dbReference>
<accession>A0A1J4J4Z3</accession>
<dbReference type="InterPro" id="IPR005522">
    <property type="entry name" value="IPK"/>
</dbReference>
<dbReference type="GO" id="GO:0046854">
    <property type="term" value="P:phosphatidylinositol phosphate biosynthetic process"/>
    <property type="evidence" value="ECO:0007669"/>
    <property type="project" value="TreeGrafter"/>
</dbReference>
<keyword evidence="2 4" id="KW-0808">Transferase</keyword>
<dbReference type="GO" id="GO:0005634">
    <property type="term" value="C:nucleus"/>
    <property type="evidence" value="ECO:0007669"/>
    <property type="project" value="TreeGrafter"/>
</dbReference>
<dbReference type="GO" id="GO:0000828">
    <property type="term" value="F:inositol hexakisphosphate kinase activity"/>
    <property type="evidence" value="ECO:0007669"/>
    <property type="project" value="TreeGrafter"/>
</dbReference>
<evidence type="ECO:0000256" key="1">
    <source>
        <dbReference type="ARBA" id="ARBA00007374"/>
    </source>
</evidence>
<comment type="caution">
    <text evidence="5">The sequence shown here is derived from an EMBL/GenBank/DDBJ whole genome shotgun (WGS) entry which is preliminary data.</text>
</comment>
<name>A0A1J4J4Z3_9EUKA</name>
<dbReference type="PANTHER" id="PTHR12400">
    <property type="entry name" value="INOSITOL POLYPHOSPHATE KINASE"/>
    <property type="match status" value="1"/>
</dbReference>
<evidence type="ECO:0000313" key="5">
    <source>
        <dbReference type="EMBL" id="OHS94384.1"/>
    </source>
</evidence>
<organism evidence="5 6">
    <name type="scientific">Tritrichomonas foetus</name>
    <dbReference type="NCBI Taxonomy" id="1144522"/>
    <lineage>
        <taxon>Eukaryota</taxon>
        <taxon>Metamonada</taxon>
        <taxon>Parabasalia</taxon>
        <taxon>Tritrichomonadida</taxon>
        <taxon>Tritrichomonadidae</taxon>
        <taxon>Tritrichomonas</taxon>
    </lineage>
</organism>
<dbReference type="InterPro" id="IPR038286">
    <property type="entry name" value="IPK_sf"/>
</dbReference>
<sequence length="322" mass="37149">MNFSIVYIFFLIQNNKIASLFFFMTDVAELTLHVDNRPEMELRSKIFGHPGIIVPFKEGLIAKKGALDEELQFYADYSKWVRKIIPRDLVPEVAGISPSISLDCLNSDQKDVVNMKVIRNVANPNHLNKPVLLLRDLASGLERPCVLDVKLGNRTWELGAQDKAKRRMEKCSETAMTLFFRIRAALWHSENPDKWPIQDGINCVTRQFGNNCNREELIDFLRDFLHYPGLVEFFIKKLSKLKKSLLNLRVEADARMFSTSILFVYDDAHPERAECRMLDFAKTYFDIKKKAAQYHERLEDCEDGVIPAITNMLSILEVIKSS</sequence>
<evidence type="ECO:0000256" key="3">
    <source>
        <dbReference type="ARBA" id="ARBA00022777"/>
    </source>
</evidence>
<dbReference type="GeneID" id="94847359"/>
<dbReference type="GO" id="GO:0005737">
    <property type="term" value="C:cytoplasm"/>
    <property type="evidence" value="ECO:0007669"/>
    <property type="project" value="TreeGrafter"/>
</dbReference>
<keyword evidence="3 4" id="KW-0418">Kinase</keyword>
<dbReference type="Pfam" id="PF03770">
    <property type="entry name" value="IPK"/>
    <property type="match status" value="1"/>
</dbReference>
<reference evidence="5" key="1">
    <citation type="submission" date="2016-10" db="EMBL/GenBank/DDBJ databases">
        <authorList>
            <person name="Benchimol M."/>
            <person name="Almeida L.G."/>
            <person name="Vasconcelos A.T."/>
            <person name="Perreira-Neves A."/>
            <person name="Rosa I.A."/>
            <person name="Tasca T."/>
            <person name="Bogo M.R."/>
            <person name="de Souza W."/>
        </authorList>
    </citation>
    <scope>NUCLEOTIDE SEQUENCE [LARGE SCALE GENOMIC DNA]</scope>
    <source>
        <strain evidence="5">K</strain>
    </source>
</reference>
<dbReference type="OrthoDB" id="2573163at2759"/>
<gene>
    <name evidence="5" type="ORF">TRFO_39451</name>
</gene>
<proteinExistence type="inferred from homology"/>
<evidence type="ECO:0000256" key="2">
    <source>
        <dbReference type="ARBA" id="ARBA00022679"/>
    </source>
</evidence>
<keyword evidence="6" id="KW-1185">Reference proteome</keyword>
<dbReference type="AlphaFoldDB" id="A0A1J4J4Z3"/>
<dbReference type="RefSeq" id="XP_068347521.1">
    <property type="nucleotide sequence ID" value="XM_068512655.1"/>
</dbReference>
<dbReference type="EC" id="2.7.-.-" evidence="4"/>
<dbReference type="Proteomes" id="UP000179807">
    <property type="component" value="Unassembled WGS sequence"/>
</dbReference>
<dbReference type="SUPFAM" id="SSF56104">
    <property type="entry name" value="SAICAR synthase-like"/>
    <property type="match status" value="1"/>
</dbReference>
<dbReference type="EMBL" id="MLAK01001324">
    <property type="protein sequence ID" value="OHS94384.1"/>
    <property type="molecule type" value="Genomic_DNA"/>
</dbReference>
<evidence type="ECO:0000313" key="6">
    <source>
        <dbReference type="Proteomes" id="UP000179807"/>
    </source>
</evidence>
<comment type="similarity">
    <text evidence="1 4">Belongs to the inositol phosphokinase (IPK) family.</text>
</comment>
<evidence type="ECO:0000256" key="4">
    <source>
        <dbReference type="RuleBase" id="RU363090"/>
    </source>
</evidence>
<dbReference type="GO" id="GO:0032958">
    <property type="term" value="P:inositol phosphate biosynthetic process"/>
    <property type="evidence" value="ECO:0007669"/>
    <property type="project" value="InterPro"/>
</dbReference>
<dbReference type="VEuPathDB" id="TrichDB:TRFO_39451"/>
<dbReference type="PANTHER" id="PTHR12400:SF21">
    <property type="entry name" value="KINASE"/>
    <property type="match status" value="1"/>
</dbReference>
<protein>
    <recommendedName>
        <fullName evidence="4">Kinase</fullName>
        <ecNumber evidence="4">2.7.-.-</ecNumber>
    </recommendedName>
</protein>